<evidence type="ECO:0000256" key="1">
    <source>
        <dbReference type="SAM" id="MobiDB-lite"/>
    </source>
</evidence>
<reference evidence="2" key="1">
    <citation type="submission" date="2020-08" db="EMBL/GenBank/DDBJ databases">
        <title>Genome sequencing and assembly of the red palm weevil Rhynchophorus ferrugineus.</title>
        <authorList>
            <person name="Dias G.B."/>
            <person name="Bergman C.M."/>
            <person name="Manee M."/>
        </authorList>
    </citation>
    <scope>NUCLEOTIDE SEQUENCE</scope>
    <source>
        <strain evidence="2">AA-2017</strain>
        <tissue evidence="2">Whole larva</tissue>
    </source>
</reference>
<gene>
    <name evidence="2" type="ORF">GWI33_014294</name>
</gene>
<name>A0A834I5B8_RHYFE</name>
<dbReference type="Proteomes" id="UP000625711">
    <property type="component" value="Unassembled WGS sequence"/>
</dbReference>
<accession>A0A834I5B8</accession>
<evidence type="ECO:0000313" key="2">
    <source>
        <dbReference type="EMBL" id="KAF7272962.1"/>
    </source>
</evidence>
<organism evidence="2 3">
    <name type="scientific">Rhynchophorus ferrugineus</name>
    <name type="common">Red palm weevil</name>
    <name type="synonym">Curculio ferrugineus</name>
    <dbReference type="NCBI Taxonomy" id="354439"/>
    <lineage>
        <taxon>Eukaryota</taxon>
        <taxon>Metazoa</taxon>
        <taxon>Ecdysozoa</taxon>
        <taxon>Arthropoda</taxon>
        <taxon>Hexapoda</taxon>
        <taxon>Insecta</taxon>
        <taxon>Pterygota</taxon>
        <taxon>Neoptera</taxon>
        <taxon>Endopterygota</taxon>
        <taxon>Coleoptera</taxon>
        <taxon>Polyphaga</taxon>
        <taxon>Cucujiformia</taxon>
        <taxon>Curculionidae</taxon>
        <taxon>Dryophthorinae</taxon>
        <taxon>Rhynchophorus</taxon>
    </lineage>
</organism>
<keyword evidence="3" id="KW-1185">Reference proteome</keyword>
<dbReference type="EMBL" id="JAACXV010013637">
    <property type="protein sequence ID" value="KAF7272962.1"/>
    <property type="molecule type" value="Genomic_DNA"/>
</dbReference>
<dbReference type="AlphaFoldDB" id="A0A834I5B8"/>
<sequence>MYARQRRVVKTSIRQMRIRSGNCEIQNVRHSKRRFPVDAKRSDDDDDDESSVTPGSRLAVRKAKSLVGVFCIFGYAED</sequence>
<evidence type="ECO:0000313" key="3">
    <source>
        <dbReference type="Proteomes" id="UP000625711"/>
    </source>
</evidence>
<comment type="caution">
    <text evidence="2">The sequence shown here is derived from an EMBL/GenBank/DDBJ whole genome shotgun (WGS) entry which is preliminary data.</text>
</comment>
<proteinExistence type="predicted"/>
<protein>
    <submittedName>
        <fullName evidence="2">Uncharacterized protein</fullName>
    </submittedName>
</protein>
<feature type="region of interest" description="Disordered" evidence="1">
    <location>
        <begin position="29"/>
        <end position="55"/>
    </location>
</feature>